<dbReference type="Gene3D" id="2.30.30.40">
    <property type="entry name" value="SH3 Domains"/>
    <property type="match status" value="2"/>
</dbReference>
<feature type="domain" description="MIB/HERC2" evidence="1">
    <location>
        <begin position="170"/>
        <end position="241"/>
    </location>
</feature>
<dbReference type="Proteomes" id="UP000014680">
    <property type="component" value="Unassembled WGS sequence"/>
</dbReference>
<dbReference type="GO" id="GO:0004842">
    <property type="term" value="F:ubiquitin-protein transferase activity"/>
    <property type="evidence" value="ECO:0007669"/>
    <property type="project" value="InterPro"/>
</dbReference>
<evidence type="ECO:0000259" key="1">
    <source>
        <dbReference type="PROSITE" id="PS51416"/>
    </source>
</evidence>
<reference evidence="2 3" key="1">
    <citation type="submission" date="2012-10" db="EMBL/GenBank/DDBJ databases">
        <authorList>
            <person name="Zafar N."/>
            <person name="Inman J."/>
            <person name="Hall N."/>
            <person name="Lorenzi H."/>
            <person name="Caler E."/>
        </authorList>
    </citation>
    <scope>NUCLEOTIDE SEQUENCE [LARGE SCALE GENOMIC DNA]</scope>
    <source>
        <strain evidence="2 3">IP1</strain>
    </source>
</reference>
<dbReference type="OrthoDB" id="26799at2759"/>
<name>A0A0A1UBA8_ENTIV</name>
<dbReference type="OMA" id="TDEKIPK"/>
<evidence type="ECO:0000313" key="2">
    <source>
        <dbReference type="EMBL" id="ELP92466.1"/>
    </source>
</evidence>
<dbReference type="GO" id="GO:0016567">
    <property type="term" value="P:protein ubiquitination"/>
    <property type="evidence" value="ECO:0007669"/>
    <property type="project" value="InterPro"/>
</dbReference>
<sequence>MTTLTPAQQNEFESQFVNLVLSFSKSVSLSAERTFIQVLPLTVHSAASYLAASEKALRDRLDKTKDVSNQLFDCLKLTDEKIPKQQEEKFPPINEIIGKRVSRGRDWKWDEQDGGKGHVGKVVSVKGNGWVKVLWNPDGQPNRYRWGVDGMYDLRLVDTTESGEMLTMEQQTKKEASWTVGKVVKRGRDWKWENQDGGEGNTGIVIDVADDGWVEVKWKNGEIAQYRWGDEGKFDLEVVTN</sequence>
<dbReference type="PANTHER" id="PTHR24202:SF4">
    <property type="entry name" value="E3 UBIQUITIN-PROTEIN LIGASE MIB2-RELATED"/>
    <property type="match status" value="1"/>
</dbReference>
<dbReference type="InterPro" id="IPR037252">
    <property type="entry name" value="Mib_Herc2_sf"/>
</dbReference>
<dbReference type="GO" id="GO:0005737">
    <property type="term" value="C:cytoplasm"/>
    <property type="evidence" value="ECO:0007669"/>
    <property type="project" value="TreeGrafter"/>
</dbReference>
<keyword evidence="3" id="KW-1185">Reference proteome</keyword>
<dbReference type="VEuPathDB" id="AmoebaDB:EIN_523640"/>
<evidence type="ECO:0000313" key="3">
    <source>
        <dbReference type="Proteomes" id="UP000014680"/>
    </source>
</evidence>
<proteinExistence type="predicted"/>
<dbReference type="Pfam" id="PF06701">
    <property type="entry name" value="MIB_HERC2"/>
    <property type="match status" value="2"/>
</dbReference>
<dbReference type="InterPro" id="IPR010606">
    <property type="entry name" value="Mib_Herc2"/>
</dbReference>
<gene>
    <name evidence="2" type="ORF">EIN_523640</name>
</gene>
<dbReference type="AlphaFoldDB" id="A0A0A1UBA8"/>
<dbReference type="RefSeq" id="XP_004259237.1">
    <property type="nucleotide sequence ID" value="XM_004259189.1"/>
</dbReference>
<dbReference type="GO" id="GO:0046872">
    <property type="term" value="F:metal ion binding"/>
    <property type="evidence" value="ECO:0007669"/>
    <property type="project" value="InterPro"/>
</dbReference>
<dbReference type="PANTHER" id="PTHR24202">
    <property type="entry name" value="E3 UBIQUITIN-PROTEIN LIGASE MIB2"/>
    <property type="match status" value="1"/>
</dbReference>
<dbReference type="GeneID" id="14891445"/>
<protein>
    <recommendedName>
        <fullName evidence="1">MIB/HERC2 domain-containing protein</fullName>
    </recommendedName>
</protein>
<dbReference type="KEGG" id="eiv:EIN_523640"/>
<dbReference type="SUPFAM" id="SSF159034">
    <property type="entry name" value="Mib/herc2 domain-like"/>
    <property type="match status" value="2"/>
</dbReference>
<organism evidence="2 3">
    <name type="scientific">Entamoeba invadens IP1</name>
    <dbReference type="NCBI Taxonomy" id="370355"/>
    <lineage>
        <taxon>Eukaryota</taxon>
        <taxon>Amoebozoa</taxon>
        <taxon>Evosea</taxon>
        <taxon>Archamoebae</taxon>
        <taxon>Mastigamoebida</taxon>
        <taxon>Entamoebidae</taxon>
        <taxon>Entamoeba</taxon>
    </lineage>
</organism>
<dbReference type="PROSITE" id="PS51416">
    <property type="entry name" value="MIB_HERC2"/>
    <property type="match status" value="2"/>
</dbReference>
<dbReference type="EMBL" id="KB206368">
    <property type="protein sequence ID" value="ELP92466.1"/>
    <property type="molecule type" value="Genomic_DNA"/>
</dbReference>
<accession>A0A0A1UBA8</accession>
<feature type="domain" description="MIB/HERC2" evidence="1">
    <location>
        <begin position="87"/>
        <end position="160"/>
    </location>
</feature>